<sequence length="545" mass="61640">MISQTFVPDWLTLTLKLFYVVMTVVCLFLGFVLIYLATEETVSEPLAMIYDPQEIDTGLIPFPGATLLPPGSLKRSMVKGMFHTFLGITYEENPTAPDNELWEMKTFMEAVLDASQICEGTQSFLQHHHFVNNIDVSTDLRSEQYEAFVKSYTAQNVTGRDDALDYNITAKIAPFLEAGMTAVNEMFTACALGGEVYNCSSLFINSYTELGRSFTFNGIPEIAVKNRSLSTLLSGPPPKDMLDCWLNLKLDSTAMLTRSFDNKRCTPKPPIPYRQNDPGEPTGLRFMVLFDEEEFACRQNEGTGFRLTLHNPLDYADVRRFGFKLAFGMEISIAVTPDVIQADEEIRFLPPKARDCYFSDEHALANLTFYKNYTQTRCQQECIAKKVYKDCKCKVIAAPGNPGELLCSPDKLKCVEKIEVQESQIPIDIPRQDDIIEKLKLSNTTEFSIVHIYFSTKTVLGKRRKLTYSPTEAVGMVGGNVGMFNGWTMPAMAKTIIRFIGFAIWPFSLWLLRCWRKLVALVGCIMAWMGRPSRTQVFPMTTFEE</sequence>
<proteinExistence type="inferred from homology"/>
<evidence type="ECO:0000256" key="11">
    <source>
        <dbReference type="ARBA" id="ARBA00023303"/>
    </source>
</evidence>
<dbReference type="PANTHER" id="PTHR11690:SF300">
    <property type="entry name" value="PICKPOCKET PROTEIN 19"/>
    <property type="match status" value="1"/>
</dbReference>
<feature type="transmembrane region" description="Helical" evidence="13">
    <location>
        <begin position="17"/>
        <end position="38"/>
    </location>
</feature>
<evidence type="ECO:0000256" key="13">
    <source>
        <dbReference type="SAM" id="Phobius"/>
    </source>
</evidence>
<keyword evidence="15" id="KW-1185">Reference proteome</keyword>
<dbReference type="InterPro" id="IPR001873">
    <property type="entry name" value="ENaC"/>
</dbReference>
<dbReference type="Gene3D" id="2.60.470.10">
    <property type="entry name" value="Acid-sensing ion channels like domains"/>
    <property type="match status" value="1"/>
</dbReference>
<evidence type="ECO:0000256" key="5">
    <source>
        <dbReference type="ARBA" id="ARBA00022692"/>
    </source>
</evidence>
<dbReference type="OrthoDB" id="5874059at2759"/>
<dbReference type="Proteomes" id="UP000198287">
    <property type="component" value="Unassembled WGS sequence"/>
</dbReference>
<name>A0A226D0P8_FOLCA</name>
<evidence type="ECO:0000313" key="14">
    <source>
        <dbReference type="EMBL" id="OXA38789.1"/>
    </source>
</evidence>
<evidence type="ECO:0000256" key="1">
    <source>
        <dbReference type="ARBA" id="ARBA00004141"/>
    </source>
</evidence>
<evidence type="ECO:0000256" key="4">
    <source>
        <dbReference type="ARBA" id="ARBA00022461"/>
    </source>
</evidence>
<protein>
    <submittedName>
        <fullName evidence="14">Pickpocket protein 28</fullName>
    </submittedName>
</protein>
<dbReference type="PANTHER" id="PTHR11690">
    <property type="entry name" value="AMILORIDE-SENSITIVE SODIUM CHANNEL-RELATED"/>
    <property type="match status" value="1"/>
</dbReference>
<evidence type="ECO:0000256" key="9">
    <source>
        <dbReference type="ARBA" id="ARBA00023136"/>
    </source>
</evidence>
<keyword evidence="3 12" id="KW-0813">Transport</keyword>
<keyword evidence="10 12" id="KW-0739">Sodium transport</keyword>
<evidence type="ECO:0000256" key="8">
    <source>
        <dbReference type="ARBA" id="ARBA00023065"/>
    </source>
</evidence>
<comment type="subcellular location">
    <subcellularLocation>
        <location evidence="1">Membrane</location>
        <topology evidence="1">Multi-pass membrane protein</topology>
    </subcellularLocation>
</comment>
<keyword evidence="8 12" id="KW-0406">Ion transport</keyword>
<dbReference type="GO" id="GO:0015280">
    <property type="term" value="F:ligand-gated sodium channel activity"/>
    <property type="evidence" value="ECO:0007669"/>
    <property type="project" value="TreeGrafter"/>
</dbReference>
<evidence type="ECO:0000256" key="6">
    <source>
        <dbReference type="ARBA" id="ARBA00022989"/>
    </source>
</evidence>
<evidence type="ECO:0000313" key="15">
    <source>
        <dbReference type="Proteomes" id="UP000198287"/>
    </source>
</evidence>
<evidence type="ECO:0000256" key="10">
    <source>
        <dbReference type="ARBA" id="ARBA00023201"/>
    </source>
</evidence>
<keyword evidence="5 12" id="KW-0812">Transmembrane</keyword>
<accession>A0A226D0P8</accession>
<gene>
    <name evidence="14" type="ORF">Fcan01_26506</name>
</gene>
<keyword evidence="9 13" id="KW-0472">Membrane</keyword>
<reference evidence="14 15" key="1">
    <citation type="submission" date="2015-12" db="EMBL/GenBank/DDBJ databases">
        <title>The genome of Folsomia candida.</title>
        <authorList>
            <person name="Faddeeva A."/>
            <person name="Derks M.F."/>
            <person name="Anvar Y."/>
            <person name="Smit S."/>
            <person name="Van Straalen N."/>
            <person name="Roelofs D."/>
        </authorList>
    </citation>
    <scope>NUCLEOTIDE SEQUENCE [LARGE SCALE GENOMIC DNA]</scope>
    <source>
        <strain evidence="14 15">VU population</strain>
        <tissue evidence="14">Whole body</tissue>
    </source>
</reference>
<evidence type="ECO:0000256" key="7">
    <source>
        <dbReference type="ARBA" id="ARBA00023053"/>
    </source>
</evidence>
<keyword evidence="4 12" id="KW-0894">Sodium channel</keyword>
<dbReference type="AlphaFoldDB" id="A0A226D0P8"/>
<dbReference type="Pfam" id="PF00858">
    <property type="entry name" value="ASC"/>
    <property type="match status" value="1"/>
</dbReference>
<comment type="caution">
    <text evidence="14">The sequence shown here is derived from an EMBL/GenBank/DDBJ whole genome shotgun (WGS) entry which is preliminary data.</text>
</comment>
<organism evidence="14 15">
    <name type="scientific">Folsomia candida</name>
    <name type="common">Springtail</name>
    <dbReference type="NCBI Taxonomy" id="158441"/>
    <lineage>
        <taxon>Eukaryota</taxon>
        <taxon>Metazoa</taxon>
        <taxon>Ecdysozoa</taxon>
        <taxon>Arthropoda</taxon>
        <taxon>Hexapoda</taxon>
        <taxon>Collembola</taxon>
        <taxon>Entomobryomorpha</taxon>
        <taxon>Isotomoidea</taxon>
        <taxon>Isotomidae</taxon>
        <taxon>Proisotominae</taxon>
        <taxon>Folsomia</taxon>
    </lineage>
</organism>
<keyword evidence="7" id="KW-0915">Sodium</keyword>
<evidence type="ECO:0000256" key="3">
    <source>
        <dbReference type="ARBA" id="ARBA00022448"/>
    </source>
</evidence>
<keyword evidence="11 12" id="KW-0407">Ion channel</keyword>
<comment type="similarity">
    <text evidence="2 12">Belongs to the amiloride-sensitive sodium channel (TC 1.A.6) family.</text>
</comment>
<keyword evidence="6 13" id="KW-1133">Transmembrane helix</keyword>
<evidence type="ECO:0000256" key="2">
    <source>
        <dbReference type="ARBA" id="ARBA00007193"/>
    </source>
</evidence>
<dbReference type="EMBL" id="LNIX01000043">
    <property type="protein sequence ID" value="OXA38789.1"/>
    <property type="molecule type" value="Genomic_DNA"/>
</dbReference>
<evidence type="ECO:0000256" key="12">
    <source>
        <dbReference type="RuleBase" id="RU000679"/>
    </source>
</evidence>
<dbReference type="GO" id="GO:0005886">
    <property type="term" value="C:plasma membrane"/>
    <property type="evidence" value="ECO:0007669"/>
    <property type="project" value="TreeGrafter"/>
</dbReference>